<keyword evidence="1" id="KW-0614">Plasmid</keyword>
<proteinExistence type="predicted"/>
<protein>
    <submittedName>
        <fullName evidence="1">Uncharacterized protein</fullName>
    </submittedName>
</protein>
<geneLocation type="plasmid" evidence="1">
    <name>pRGFK1341</name>
</geneLocation>
<dbReference type="AlphaFoldDB" id="A0A0H5Q536"/>
<accession>A0A0H5Q536</accession>
<sequence>MSIFKHRETFSYASRDFLPIIRDGAVATMQIAGGRMMPALRLDGTGRPDIADMIEYHICHKDGGDVTTKWGLLKDPKGYVALLLGFVRPYQTTAAIPFNIRKHQILVEGILQAGCVCIEVGEPDDTSPMMVDISRPRLVVHVPDTGFTKIWPKLRDAQLYKFYRSQGLSRRTARAAVSKRVESSQQILALNIRP</sequence>
<reference evidence="1" key="1">
    <citation type="submission" date="2015-06" db="EMBL/GenBank/DDBJ databases">
        <authorList>
            <person name="Joergensen T."/>
        </authorList>
    </citation>
    <scope>NUCLEOTIDE SEQUENCE</scope>
    <source>
        <plasmid evidence="1">pRGFK1341</plasmid>
    </source>
</reference>
<organism evidence="1">
    <name type="scientific">uncultured prokaryote</name>
    <dbReference type="NCBI Taxonomy" id="198431"/>
    <lineage>
        <taxon>unclassified sequences</taxon>
        <taxon>environmental samples</taxon>
    </lineage>
</organism>
<reference evidence="1" key="2">
    <citation type="submission" date="2015-07" db="EMBL/GenBank/DDBJ databases">
        <title>Plasmids, circular viruses and viroids from rat gut.</title>
        <authorList>
            <person name="Jorgensen T.J."/>
            <person name="Hansen M.A."/>
            <person name="Xu Z."/>
            <person name="Tabak M.A."/>
            <person name="Sorensen S.J."/>
            <person name="Hansen L.H."/>
        </authorList>
    </citation>
    <scope>NUCLEOTIDE SEQUENCE</scope>
    <source>
        <plasmid evidence="1">pRGFK1341</plasmid>
    </source>
</reference>
<evidence type="ECO:0000313" key="1">
    <source>
        <dbReference type="EMBL" id="CRY96978.1"/>
    </source>
</evidence>
<dbReference type="EMBL" id="LN853904">
    <property type="protein sequence ID" value="CRY96978.1"/>
    <property type="molecule type" value="Genomic_DNA"/>
</dbReference>
<name>A0A0H5Q536_9ZZZZ</name>